<keyword evidence="8" id="KW-1185">Reference proteome</keyword>
<dbReference type="InterPro" id="IPR027417">
    <property type="entry name" value="P-loop_NTPase"/>
</dbReference>
<dbReference type="Pfam" id="PF13538">
    <property type="entry name" value="UvrD_C_2"/>
    <property type="match status" value="1"/>
</dbReference>
<accession>A0A559J2W9</accession>
<dbReference type="Pfam" id="PF00580">
    <property type="entry name" value="UvrD-helicase"/>
    <property type="match status" value="1"/>
</dbReference>
<reference evidence="7 8" key="1">
    <citation type="submission" date="2019-07" db="EMBL/GenBank/DDBJ databases">
        <authorList>
            <person name="Kim J."/>
        </authorList>
    </citation>
    <scope>NUCLEOTIDE SEQUENCE [LARGE SCALE GENOMIC DNA]</scope>
    <source>
        <strain evidence="7 8">N4</strain>
    </source>
</reference>
<dbReference type="RefSeq" id="WP_144991321.1">
    <property type="nucleotide sequence ID" value="NZ_VNJK01000001.1"/>
</dbReference>
<feature type="binding site" evidence="5">
    <location>
        <begin position="233"/>
        <end position="240"/>
    </location>
    <ligand>
        <name>ATP</name>
        <dbReference type="ChEBI" id="CHEBI:30616"/>
    </ligand>
</feature>
<keyword evidence="1 5" id="KW-0547">Nucleotide-binding</keyword>
<dbReference type="OrthoDB" id="9787585at2"/>
<dbReference type="NCBIfam" id="NF041464">
    <property type="entry name" value="HelD_BACSU"/>
    <property type="match status" value="1"/>
</dbReference>
<evidence type="ECO:0000256" key="4">
    <source>
        <dbReference type="ARBA" id="ARBA00022840"/>
    </source>
</evidence>
<gene>
    <name evidence="7" type="ORF">FPZ44_14805</name>
</gene>
<evidence type="ECO:0000256" key="3">
    <source>
        <dbReference type="ARBA" id="ARBA00022806"/>
    </source>
</evidence>
<dbReference type="EMBL" id="VNJK01000001">
    <property type="protein sequence ID" value="TVX94211.1"/>
    <property type="molecule type" value="Genomic_DNA"/>
</dbReference>
<dbReference type="GO" id="GO:0016887">
    <property type="term" value="F:ATP hydrolysis activity"/>
    <property type="evidence" value="ECO:0007669"/>
    <property type="project" value="RHEA"/>
</dbReference>
<dbReference type="InterPro" id="IPR000212">
    <property type="entry name" value="DNA_helicase_UvrD/REP"/>
</dbReference>
<dbReference type="PROSITE" id="PS51198">
    <property type="entry name" value="UVRD_HELICASE_ATP_BIND"/>
    <property type="match status" value="1"/>
</dbReference>
<dbReference type="PANTHER" id="PTHR11070:SF17">
    <property type="entry name" value="DNA HELICASE IV"/>
    <property type="match status" value="1"/>
</dbReference>
<dbReference type="GO" id="GO:0005829">
    <property type="term" value="C:cytosol"/>
    <property type="evidence" value="ECO:0007669"/>
    <property type="project" value="TreeGrafter"/>
</dbReference>
<dbReference type="SUPFAM" id="SSF52540">
    <property type="entry name" value="P-loop containing nucleoside triphosphate hydrolases"/>
    <property type="match status" value="1"/>
</dbReference>
<evidence type="ECO:0000313" key="8">
    <source>
        <dbReference type="Proteomes" id="UP000318102"/>
    </source>
</evidence>
<dbReference type="AlphaFoldDB" id="A0A559J2W9"/>
<dbReference type="GO" id="GO:0043138">
    <property type="term" value="F:3'-5' DNA helicase activity"/>
    <property type="evidence" value="ECO:0007669"/>
    <property type="project" value="UniProtKB-EC"/>
</dbReference>
<name>A0A559J2W9_9BACL</name>
<dbReference type="GO" id="GO:0003677">
    <property type="term" value="F:DNA binding"/>
    <property type="evidence" value="ECO:0007669"/>
    <property type="project" value="InterPro"/>
</dbReference>
<dbReference type="Proteomes" id="UP000318102">
    <property type="component" value="Unassembled WGS sequence"/>
</dbReference>
<dbReference type="InterPro" id="IPR014016">
    <property type="entry name" value="UvrD-like_ATP-bd"/>
</dbReference>
<dbReference type="GO" id="GO:0005524">
    <property type="term" value="F:ATP binding"/>
    <property type="evidence" value="ECO:0007669"/>
    <property type="project" value="UniProtKB-UniRule"/>
</dbReference>
<evidence type="ECO:0000256" key="2">
    <source>
        <dbReference type="ARBA" id="ARBA00022801"/>
    </source>
</evidence>
<proteinExistence type="predicted"/>
<keyword evidence="3 5" id="KW-0347">Helicase</keyword>
<feature type="domain" description="UvrD-like helicase ATP-binding" evidence="6">
    <location>
        <begin position="212"/>
        <end position="621"/>
    </location>
</feature>
<sequence>MSTNHDQFEAEQLRVVRVLECINDRLDNLQDELQYVKGDVVSIRQTFWDDVTVNVEDASEEAETAASIKQQAELLSERERSYRRAHKQAKILQRLQHSPYFGRIDFQEKGELKADQVYLGTGSLLDDDGMEFVIYDWRAPISSLYYDFPPGEAEYKTPDGTISGELELKRQFIIRGAQIKSMFDTGVTIGDELLKEVLGKQADSQMRSIVATIQREQNRIIRNEHSRLLVVQGAAGSGKTSAALQRVAYLLYRYRGTLQAEQIVLFSPNPMFNHYVSTVLPELGEENMQQVTYQEFLENRLQKEFVVEDPFTLLEYEYSSMNEPEYTIRLQGIQYKSSASFLAVIERYVHYLSQQGLKFKDLTFHDKVIVTGEEIGEHFYSLASSYSIPNRIEMVKDWLLKRLSDISKQERNKAWVEDAIELLDKEDYLWAHQELKRRRGKQEDDEAFDDFDAERNLLVGKLVQEHFKPLRKMVKQLEFIHLSRIYAQLFEDEAIMEKLCSEEERHADWERIASDTVMRLKDKIMPYEDATPFLDLQGRLEGVQVNTNIRHVFIDEGQDYSPYQYFYIRRMFPRSKITVLGDFNQAIFTHTGMNNGLEALLAHYDTNETEMIILARSYRSTKPIIEFTRQFIEGGQEIEPFNRDGSKPTVTYISDEAELSTRIAAHISHLQQEGYESIAVICKTTEESKQAHKLLASHLSIRLVHKETSVFEGGAIVIPAYLAKGVEFDAVIIFDASADRYSKNNERKLFYTACTRAMHELHLYYTNMLSPFVTEASDDSYTWIK</sequence>
<dbReference type="InterPro" id="IPR048228">
    <property type="entry name" value="HelD_bacillota"/>
</dbReference>
<evidence type="ECO:0000256" key="1">
    <source>
        <dbReference type="ARBA" id="ARBA00022741"/>
    </source>
</evidence>
<dbReference type="InterPro" id="IPR027785">
    <property type="entry name" value="UvrD-like_helicase_C"/>
</dbReference>
<evidence type="ECO:0000313" key="7">
    <source>
        <dbReference type="EMBL" id="TVX94211.1"/>
    </source>
</evidence>
<dbReference type="Gene3D" id="3.40.50.300">
    <property type="entry name" value="P-loop containing nucleotide triphosphate hydrolases"/>
    <property type="match status" value="3"/>
</dbReference>
<dbReference type="PANTHER" id="PTHR11070">
    <property type="entry name" value="UVRD / RECB / PCRA DNA HELICASE FAMILY MEMBER"/>
    <property type="match status" value="1"/>
</dbReference>
<evidence type="ECO:0000259" key="6">
    <source>
        <dbReference type="PROSITE" id="PS51198"/>
    </source>
</evidence>
<keyword evidence="2 5" id="KW-0378">Hydrolase</keyword>
<organism evidence="7 8">
    <name type="scientific">Paenibacillus agilis</name>
    <dbReference type="NCBI Taxonomy" id="3020863"/>
    <lineage>
        <taxon>Bacteria</taxon>
        <taxon>Bacillati</taxon>
        <taxon>Bacillota</taxon>
        <taxon>Bacilli</taxon>
        <taxon>Bacillales</taxon>
        <taxon>Paenibacillaceae</taxon>
        <taxon>Paenibacillus</taxon>
    </lineage>
</organism>
<comment type="caution">
    <text evidence="7">The sequence shown here is derived from an EMBL/GenBank/DDBJ whole genome shotgun (WGS) entry which is preliminary data.</text>
</comment>
<keyword evidence="4 5" id="KW-0067">ATP-binding</keyword>
<evidence type="ECO:0000256" key="5">
    <source>
        <dbReference type="PROSITE-ProRule" id="PRU00560"/>
    </source>
</evidence>
<protein>
    <submittedName>
        <fullName evidence="7">AAA family ATPase</fullName>
    </submittedName>
</protein>
<dbReference type="GO" id="GO:0000725">
    <property type="term" value="P:recombinational repair"/>
    <property type="evidence" value="ECO:0007669"/>
    <property type="project" value="TreeGrafter"/>
</dbReference>